<dbReference type="SUPFAM" id="SSF52402">
    <property type="entry name" value="Adenine nucleotide alpha hydrolases-like"/>
    <property type="match status" value="1"/>
</dbReference>
<evidence type="ECO:0000313" key="4">
    <source>
        <dbReference type="EMBL" id="ERT07427.1"/>
    </source>
</evidence>
<feature type="domain" description="UspA" evidence="3">
    <location>
        <begin position="1"/>
        <end position="156"/>
    </location>
</feature>
<evidence type="ECO:0000259" key="3">
    <source>
        <dbReference type="Pfam" id="PF00582"/>
    </source>
</evidence>
<accession>U7QJK7</accession>
<dbReference type="InterPro" id="IPR006016">
    <property type="entry name" value="UspA"/>
</dbReference>
<dbReference type="Proteomes" id="UP000017127">
    <property type="component" value="Unassembled WGS sequence"/>
</dbReference>
<dbReference type="PANTHER" id="PTHR46268:SF8">
    <property type="entry name" value="UNIVERSAL STRESS PROTEIN SLL1388"/>
    <property type="match status" value="1"/>
</dbReference>
<dbReference type="Pfam" id="PF00582">
    <property type="entry name" value="Usp"/>
    <property type="match status" value="1"/>
</dbReference>
<name>U7QJK7_9CYAN</name>
<evidence type="ECO:0000256" key="1">
    <source>
        <dbReference type="ARBA" id="ARBA00008791"/>
    </source>
</evidence>
<sequence>MFTKILVAIDLSTVSENVFEKALSIAKLTQAKLMILHILSHDEQGSPIVEGITGLNYYEMVELETLKSYQKRWQEYVETGVETLKTYANQATEALVSSEYSQLTGKPGRQICQVAQEWNADLIVMGRRGYSGLSQLILGSVSNYVLHHAHCSVLIVQLSPQTE</sequence>
<evidence type="ECO:0000313" key="5">
    <source>
        <dbReference type="Proteomes" id="UP000017127"/>
    </source>
</evidence>
<dbReference type="Gene3D" id="3.40.50.620">
    <property type="entry name" value="HUPs"/>
    <property type="match status" value="1"/>
</dbReference>
<comment type="similarity">
    <text evidence="1 2">Belongs to the universal stress protein A family.</text>
</comment>
<dbReference type="GO" id="GO:0005737">
    <property type="term" value="C:cytoplasm"/>
    <property type="evidence" value="ECO:0007669"/>
    <property type="project" value="UniProtKB-SubCell"/>
</dbReference>
<reference evidence="4 5" key="1">
    <citation type="journal article" date="2013" name="Front. Microbiol.">
        <title>Comparative genomic analyses of the cyanobacterium, Lyngbya aestuarii BL J, a powerful hydrogen producer.</title>
        <authorList>
            <person name="Kothari A."/>
            <person name="Vaughn M."/>
            <person name="Garcia-Pichel F."/>
        </authorList>
    </citation>
    <scope>NUCLEOTIDE SEQUENCE [LARGE SCALE GENOMIC DNA]</scope>
    <source>
        <strain evidence="4 5">BL J</strain>
    </source>
</reference>
<comment type="caution">
    <text evidence="4">The sequence shown here is derived from an EMBL/GenBank/DDBJ whole genome shotgun (WGS) entry which is preliminary data.</text>
</comment>
<keyword evidence="2" id="KW-0963">Cytoplasm</keyword>
<evidence type="ECO:0000256" key="2">
    <source>
        <dbReference type="PIRNR" id="PIRNR006276"/>
    </source>
</evidence>
<dbReference type="AlphaFoldDB" id="U7QJK7"/>
<comment type="subcellular location">
    <subcellularLocation>
        <location evidence="2">Cytoplasm</location>
    </subcellularLocation>
</comment>
<dbReference type="PRINTS" id="PR01438">
    <property type="entry name" value="UNVRSLSTRESS"/>
</dbReference>
<dbReference type="EMBL" id="AUZM01000022">
    <property type="protein sequence ID" value="ERT07427.1"/>
    <property type="molecule type" value="Genomic_DNA"/>
</dbReference>
<dbReference type="PANTHER" id="PTHR46268">
    <property type="entry name" value="STRESS RESPONSE PROTEIN NHAX"/>
    <property type="match status" value="1"/>
</dbReference>
<proteinExistence type="inferred from homology"/>
<gene>
    <name evidence="4" type="ORF">M595_2630</name>
</gene>
<dbReference type="PATRIC" id="fig|1348334.3.peg.2547"/>
<dbReference type="PIRSF" id="PIRSF006276">
    <property type="entry name" value="UspA"/>
    <property type="match status" value="1"/>
</dbReference>
<organism evidence="4 5">
    <name type="scientific">Lyngbya aestuarii BL J</name>
    <dbReference type="NCBI Taxonomy" id="1348334"/>
    <lineage>
        <taxon>Bacteria</taxon>
        <taxon>Bacillati</taxon>
        <taxon>Cyanobacteriota</taxon>
        <taxon>Cyanophyceae</taxon>
        <taxon>Oscillatoriophycideae</taxon>
        <taxon>Oscillatoriales</taxon>
        <taxon>Microcoleaceae</taxon>
        <taxon>Lyngbya</taxon>
    </lineage>
</organism>
<dbReference type="InterPro" id="IPR006015">
    <property type="entry name" value="Universal_stress_UspA"/>
</dbReference>
<keyword evidence="5" id="KW-1185">Reference proteome</keyword>
<dbReference type="CDD" id="cd00293">
    <property type="entry name" value="USP-like"/>
    <property type="match status" value="1"/>
</dbReference>
<dbReference type="InterPro" id="IPR014729">
    <property type="entry name" value="Rossmann-like_a/b/a_fold"/>
</dbReference>
<protein>
    <recommendedName>
        <fullName evidence="2">Universal stress protein</fullName>
    </recommendedName>
</protein>